<protein>
    <submittedName>
        <fullName evidence="1">Uncharacterized protein</fullName>
    </submittedName>
</protein>
<evidence type="ECO:0000313" key="2">
    <source>
        <dbReference type="Proteomes" id="UP000183529"/>
    </source>
</evidence>
<gene>
    <name evidence="1" type="ORF">SAMN05216550_12644</name>
</gene>
<proteinExistence type="predicted"/>
<comment type="caution">
    <text evidence="1">The sequence shown here is derived from an EMBL/GenBank/DDBJ whole genome shotgun (WGS) entry which is preliminary data.</text>
</comment>
<dbReference type="EMBL" id="FNZM01000026">
    <property type="protein sequence ID" value="SEK14039.1"/>
    <property type="molecule type" value="Genomic_DNA"/>
</dbReference>
<dbReference type="AlphaFoldDB" id="A0AAQ1GN78"/>
<dbReference type="Proteomes" id="UP000183529">
    <property type="component" value="Unassembled WGS sequence"/>
</dbReference>
<organism evidence="1 2">
    <name type="scientific">Paraburkholderia tropica</name>
    <dbReference type="NCBI Taxonomy" id="92647"/>
    <lineage>
        <taxon>Bacteria</taxon>
        <taxon>Pseudomonadati</taxon>
        <taxon>Pseudomonadota</taxon>
        <taxon>Betaproteobacteria</taxon>
        <taxon>Burkholderiales</taxon>
        <taxon>Burkholderiaceae</taxon>
        <taxon>Paraburkholderia</taxon>
    </lineage>
</organism>
<name>A0AAQ1GN78_9BURK</name>
<evidence type="ECO:0000313" key="1">
    <source>
        <dbReference type="EMBL" id="SEK14039.1"/>
    </source>
</evidence>
<sequence>MGPVARQLIELAISEFDRIVLILRGDFGFRFSDAFAGRMLNQWFDSRGFCYTGAHLRNLPWMIAYFGPTQTLFGQRVGENAELSDRIRQKVPQAGLPKSGWLERGTGRFTVELQCLHHRMVQMDTGLLRESMKLRVQDFTLSNDATVAPTLYQKEVIFDPDRFERLMHTRSERARRDERLLERARTIAAKWQP</sequence>
<reference evidence="1 2" key="1">
    <citation type="submission" date="2016-10" db="EMBL/GenBank/DDBJ databases">
        <authorList>
            <person name="Varghese N."/>
            <person name="Submissions S."/>
        </authorList>
    </citation>
    <scope>NUCLEOTIDE SEQUENCE [LARGE SCALE GENOMIC DNA]</scope>
    <source>
        <strain evidence="1 2">LMG 22274</strain>
    </source>
</reference>
<accession>A0AAQ1GN78</accession>